<gene>
    <name evidence="3" type="ORF">G3I21_25645</name>
</gene>
<evidence type="ECO:0000313" key="3">
    <source>
        <dbReference type="EMBL" id="NEB95025.1"/>
    </source>
</evidence>
<keyword evidence="1" id="KW-0547">Nucleotide-binding</keyword>
<dbReference type="GO" id="GO:0046872">
    <property type="term" value="F:metal ion binding"/>
    <property type="evidence" value="ECO:0007669"/>
    <property type="project" value="InterPro"/>
</dbReference>
<accession>A0A7K3QYW5</accession>
<proteinExistence type="predicted"/>
<dbReference type="InterPro" id="IPR003806">
    <property type="entry name" value="ATP-grasp_PylC-type"/>
</dbReference>
<dbReference type="GO" id="GO:0005524">
    <property type="term" value="F:ATP binding"/>
    <property type="evidence" value="ECO:0007669"/>
    <property type="project" value="UniProtKB-UniRule"/>
</dbReference>
<dbReference type="Proteomes" id="UP000470520">
    <property type="component" value="Unassembled WGS sequence"/>
</dbReference>
<dbReference type="PROSITE" id="PS50975">
    <property type="entry name" value="ATP_GRASP"/>
    <property type="match status" value="1"/>
</dbReference>
<dbReference type="EMBL" id="JAAGMR010000286">
    <property type="protein sequence ID" value="NEB95025.1"/>
    <property type="molecule type" value="Genomic_DNA"/>
</dbReference>
<evidence type="ECO:0000313" key="4">
    <source>
        <dbReference type="Proteomes" id="UP000470520"/>
    </source>
</evidence>
<name>A0A7K3QYW5_9ACTN</name>
<evidence type="ECO:0000259" key="2">
    <source>
        <dbReference type="PROSITE" id="PS50975"/>
    </source>
</evidence>
<dbReference type="Gene3D" id="3.30.470.20">
    <property type="entry name" value="ATP-grasp fold, B domain"/>
    <property type="match status" value="1"/>
</dbReference>
<dbReference type="Pfam" id="PF02655">
    <property type="entry name" value="ATP-grasp_3"/>
    <property type="match status" value="1"/>
</dbReference>
<reference evidence="3 4" key="1">
    <citation type="submission" date="2020-01" db="EMBL/GenBank/DDBJ databases">
        <title>Insect and environment-associated Actinomycetes.</title>
        <authorList>
            <person name="Currrie C."/>
            <person name="Chevrette M."/>
            <person name="Carlson C."/>
            <person name="Stubbendieck R."/>
            <person name="Wendt-Pienkowski E."/>
        </authorList>
    </citation>
    <scope>NUCLEOTIDE SEQUENCE [LARGE SCALE GENOMIC DNA]</scope>
    <source>
        <strain evidence="3 4">SID7754</strain>
    </source>
</reference>
<dbReference type="RefSeq" id="WP_164193228.1">
    <property type="nucleotide sequence ID" value="NZ_JAAGMR010000286.1"/>
</dbReference>
<keyword evidence="1" id="KW-0067">ATP-binding</keyword>
<comment type="caution">
    <text evidence="3">The sequence shown here is derived from an EMBL/GenBank/DDBJ whole genome shotgun (WGS) entry which is preliminary data.</text>
</comment>
<dbReference type="InterPro" id="IPR011761">
    <property type="entry name" value="ATP-grasp"/>
</dbReference>
<dbReference type="SUPFAM" id="SSF56059">
    <property type="entry name" value="Glutathione synthetase ATP-binding domain-like"/>
    <property type="match status" value="1"/>
</dbReference>
<organism evidence="3 4">
    <name type="scientific">Streptomyces bauhiniae</name>
    <dbReference type="NCBI Taxonomy" id="2340725"/>
    <lineage>
        <taxon>Bacteria</taxon>
        <taxon>Bacillati</taxon>
        <taxon>Actinomycetota</taxon>
        <taxon>Actinomycetes</taxon>
        <taxon>Kitasatosporales</taxon>
        <taxon>Streptomycetaceae</taxon>
        <taxon>Streptomyces</taxon>
    </lineage>
</organism>
<feature type="domain" description="ATP-grasp" evidence="2">
    <location>
        <begin position="120"/>
        <end position="322"/>
    </location>
</feature>
<protein>
    <submittedName>
        <fullName evidence="3">ATP-grasp domain-containing protein</fullName>
    </submittedName>
</protein>
<sequence>MRRIAFLRSIEIQQTKPFLKALEGRFREDGIEAKLFFTDGECGPDDFPGESELVPGDISADELAKKVIDWDADGVISLSIADENALRDAVVKRRLETVGIPMTAHSLAAVTLTGNKWETKRLLERHGLDTPPGLLVDSDILAGRGLRIPAYQDAVLIQTADMGYPVISKPLWDCMGAGMVSIPDAAALERHLADDEHHGNFILEQCVSGEICSVEVVGADGEYVVQPPVWQGPAELGPVFNFGRLRYVAPREPHDQDFAPVAEKLKGLCREIGFTGSVGLDMIYENGIYQILEINPRVTGTTTPSIASTDFNTYDVLLSILDGTWPERPEPREGIKRVCLQFPVRALSAEFVADATRELDLVRAQTLTIDGVEYPNIVITCELDDRAALPAKLESLRQRHAFTDRSFLRQIAVAVGAVAARTDTNTDTEDGNG</sequence>
<evidence type="ECO:0000256" key="1">
    <source>
        <dbReference type="PROSITE-ProRule" id="PRU00409"/>
    </source>
</evidence>
<dbReference type="AlphaFoldDB" id="A0A7K3QYW5"/>